<dbReference type="AlphaFoldDB" id="A0ABD1FEY3"/>
<accession>A0ABD1FEY3</accession>
<evidence type="ECO:0000313" key="2">
    <source>
        <dbReference type="Proteomes" id="UP001566132"/>
    </source>
</evidence>
<name>A0ABD1FEY3_HYPHA</name>
<proteinExistence type="predicted"/>
<comment type="caution">
    <text evidence="1">The sequence shown here is derived from an EMBL/GenBank/DDBJ whole genome shotgun (WGS) entry which is preliminary data.</text>
</comment>
<sequence>MKIRKECLGLGIANGFTYRLQDANSEQQEVYSRVKLGSKNLESGCVQCYSWNKYSEKANSAWQQYQIDNKAENPNIIDILSGSSEGKM</sequence>
<dbReference type="Proteomes" id="UP001566132">
    <property type="component" value="Unassembled WGS sequence"/>
</dbReference>
<evidence type="ECO:0000313" key="1">
    <source>
        <dbReference type="EMBL" id="KAL1516909.1"/>
    </source>
</evidence>
<reference evidence="1 2" key="1">
    <citation type="submission" date="2024-05" db="EMBL/GenBank/DDBJ databases">
        <title>Genetic variation in Jamaican populations of the coffee berry borer (Hypothenemus hampei).</title>
        <authorList>
            <person name="Errbii M."/>
            <person name="Myrie A."/>
        </authorList>
    </citation>
    <scope>NUCLEOTIDE SEQUENCE [LARGE SCALE GENOMIC DNA]</scope>
    <source>
        <strain evidence="1">JA-Hopewell-2020-01-JO</strain>
        <tissue evidence="1">Whole body</tissue>
    </source>
</reference>
<protein>
    <submittedName>
        <fullName evidence="1">Uncharacterized protein</fullName>
    </submittedName>
</protein>
<keyword evidence="2" id="KW-1185">Reference proteome</keyword>
<gene>
    <name evidence="1" type="ORF">ABEB36_000742</name>
</gene>
<dbReference type="EMBL" id="JBDJPC010000001">
    <property type="protein sequence ID" value="KAL1516909.1"/>
    <property type="molecule type" value="Genomic_DNA"/>
</dbReference>
<organism evidence="1 2">
    <name type="scientific">Hypothenemus hampei</name>
    <name type="common">Coffee berry borer</name>
    <dbReference type="NCBI Taxonomy" id="57062"/>
    <lineage>
        <taxon>Eukaryota</taxon>
        <taxon>Metazoa</taxon>
        <taxon>Ecdysozoa</taxon>
        <taxon>Arthropoda</taxon>
        <taxon>Hexapoda</taxon>
        <taxon>Insecta</taxon>
        <taxon>Pterygota</taxon>
        <taxon>Neoptera</taxon>
        <taxon>Endopterygota</taxon>
        <taxon>Coleoptera</taxon>
        <taxon>Polyphaga</taxon>
        <taxon>Cucujiformia</taxon>
        <taxon>Curculionidae</taxon>
        <taxon>Scolytinae</taxon>
        <taxon>Hypothenemus</taxon>
    </lineage>
</organism>